<dbReference type="Pfam" id="PF08263">
    <property type="entry name" value="LRRNT_2"/>
    <property type="match status" value="1"/>
</dbReference>
<dbReference type="PANTHER" id="PTHR27000">
    <property type="entry name" value="LEUCINE-RICH REPEAT RECEPTOR-LIKE PROTEIN KINASE FAMILY PROTEIN-RELATED"/>
    <property type="match status" value="1"/>
</dbReference>
<name>A0ABQ9LTU9_HEVBR</name>
<evidence type="ECO:0000256" key="11">
    <source>
        <dbReference type="SAM" id="Phobius"/>
    </source>
</evidence>
<keyword evidence="9" id="KW-0675">Receptor</keyword>
<dbReference type="EMBL" id="JARPOI010000010">
    <property type="protein sequence ID" value="KAJ9169944.1"/>
    <property type="molecule type" value="Genomic_DNA"/>
</dbReference>
<evidence type="ECO:0000256" key="2">
    <source>
        <dbReference type="ARBA" id="ARBA00004479"/>
    </source>
</evidence>
<dbReference type="SUPFAM" id="SSF52058">
    <property type="entry name" value="L domain-like"/>
    <property type="match status" value="3"/>
</dbReference>
<evidence type="ECO:0000313" key="15">
    <source>
        <dbReference type="EMBL" id="KAJ9169944.1"/>
    </source>
</evidence>
<evidence type="ECO:0000256" key="3">
    <source>
        <dbReference type="ARBA" id="ARBA00022614"/>
    </source>
</evidence>
<evidence type="ECO:0000256" key="12">
    <source>
        <dbReference type="SAM" id="SignalP"/>
    </source>
</evidence>
<evidence type="ECO:0000259" key="13">
    <source>
        <dbReference type="Pfam" id="PF08263"/>
    </source>
</evidence>
<gene>
    <name evidence="15" type="ORF">P3X46_018085</name>
</gene>
<sequence length="1018" mass="113758">MDSCFYVSLFSILLFCHVAALFTYSVSSMKPSCHDYESSALLQFKDSIIVDYRSFNCYISAHSKIESWKLVPGQRGDCCSWEGVECDVESSHVIGIDLSSSCLTGSINSNSTLFHLVHLQSLNLAYNNFSYSQIPSQVGLLSSLTRLNLSFSSFSGQIPRQIFNLSSLISLDLSDYDYVGSHGLKLQKPGLKDLVQRLPNLKELHLSAVNISSGVPVLLSNVSSLESLRLDSCGLHGKFPMSIFQLPNIKMLDLSFNVLLEGYLPNFQSGSPLKSLRLSSTKFVGELPSSIGNLAYLEELVISRCNFTGELPSSIGKLVHLKELDISYCNFRGQLPTSFGKLVHLEQLHISYCKLTGKLHSSIGNFVHLKELEISYCNFLGQIPSSFGNLTKLSVIDLGHNQLTGPIPSSLGNLTQLEYINLRTNQLSGQIPFQIFNLKSLSLLLLSSNELHGSIPSNFSQLNNLQVLDLCSNKLVGSMELIAFFQLKNLWTLTLSFNNLSLFTKGSTNSTIPNFSVLGLAACNLSEIPSFLQNQSQLLFLDLSSNNVQGRIPSWMYNVSTNTLDYLNLSNNLLTGFQQDPVVFQWAQIRTLDLRSNLLQGSLPLPPSSTTSYLISHNRLVGEVSPLLCNLSALETLDLSFNNLSGELPHYFGNFSDSLSLLDLRRNNFNGSIPSTWSDGCKLRMISISYNQLQGQVPRSFVKCSSLELVDFGNNHITDSFPSWLGDLAELRILILRSNKFYGVIEKPQTMGFPNLRIIDLSHNGFSGKLPSLYFEIWNTMKTVNSNHMEYMGRSARPSKYYVFTHYGHYDYSMAIYNKGLELEYAKIPDIFTAIEFSYNKFEGEIPDIIGKFEGLYLLNLSNNFLIGHIPSTLANLKALECLDLSQNKLSGQLPPELTYLTYLSSFNVSYNQLEGPIPRGKQFDTFDSNQYEGNKGLCGAPLKKKCENFESSPPHFSTCARDEDTGSLFKFNWLIVSMGYGSGLIIGVVAGNEVTRRKHDLFMKILGRKQQRRRNRN</sequence>
<keyword evidence="7 11" id="KW-1133">Transmembrane helix</keyword>
<evidence type="ECO:0000256" key="10">
    <source>
        <dbReference type="ARBA" id="ARBA00023180"/>
    </source>
</evidence>
<keyword evidence="16" id="KW-1185">Reference proteome</keyword>
<keyword evidence="4 11" id="KW-0812">Transmembrane</keyword>
<feature type="domain" description="Disease resistance R13L4/SHOC-2-like LRR" evidence="14">
    <location>
        <begin position="348"/>
        <end position="548"/>
    </location>
</feature>
<feature type="transmembrane region" description="Helical" evidence="11">
    <location>
        <begin position="972"/>
        <end position="995"/>
    </location>
</feature>
<feature type="signal peptide" evidence="12">
    <location>
        <begin position="1"/>
        <end position="20"/>
    </location>
</feature>
<proteinExistence type="predicted"/>
<evidence type="ECO:0000256" key="1">
    <source>
        <dbReference type="ARBA" id="ARBA00004162"/>
    </source>
</evidence>
<dbReference type="Pfam" id="PF23598">
    <property type="entry name" value="LRR_14"/>
    <property type="match status" value="1"/>
</dbReference>
<comment type="caution">
    <text evidence="15">The sequence shown here is derived from an EMBL/GenBank/DDBJ whole genome shotgun (WGS) entry which is preliminary data.</text>
</comment>
<dbReference type="PRINTS" id="PR00019">
    <property type="entry name" value="LEURICHRPT"/>
</dbReference>
<evidence type="ECO:0000256" key="4">
    <source>
        <dbReference type="ARBA" id="ARBA00022692"/>
    </source>
</evidence>
<feature type="domain" description="Leucine-rich repeat-containing N-terminal plant-type" evidence="13">
    <location>
        <begin position="35"/>
        <end position="87"/>
    </location>
</feature>
<evidence type="ECO:0008006" key="17">
    <source>
        <dbReference type="Google" id="ProtNLM"/>
    </source>
</evidence>
<evidence type="ECO:0000256" key="9">
    <source>
        <dbReference type="ARBA" id="ARBA00023170"/>
    </source>
</evidence>
<dbReference type="InterPro" id="IPR055414">
    <property type="entry name" value="LRR_R13L4/SHOC2-like"/>
</dbReference>
<dbReference type="Proteomes" id="UP001174677">
    <property type="component" value="Chromosome 10"/>
</dbReference>
<evidence type="ECO:0000259" key="14">
    <source>
        <dbReference type="Pfam" id="PF23598"/>
    </source>
</evidence>
<keyword evidence="3" id="KW-0433">Leucine-rich repeat</keyword>
<evidence type="ECO:0000256" key="8">
    <source>
        <dbReference type="ARBA" id="ARBA00023136"/>
    </source>
</evidence>
<evidence type="ECO:0000256" key="7">
    <source>
        <dbReference type="ARBA" id="ARBA00022989"/>
    </source>
</evidence>
<dbReference type="SMART" id="SM00365">
    <property type="entry name" value="LRR_SD22"/>
    <property type="match status" value="4"/>
</dbReference>
<dbReference type="Gene3D" id="3.80.10.10">
    <property type="entry name" value="Ribonuclease Inhibitor"/>
    <property type="match status" value="6"/>
</dbReference>
<keyword evidence="6" id="KW-0677">Repeat</keyword>
<dbReference type="InterPro" id="IPR001611">
    <property type="entry name" value="Leu-rich_rpt"/>
</dbReference>
<dbReference type="SMART" id="SM00369">
    <property type="entry name" value="LRR_TYP"/>
    <property type="match status" value="9"/>
</dbReference>
<dbReference type="InterPro" id="IPR032675">
    <property type="entry name" value="LRR_dom_sf"/>
</dbReference>
<organism evidence="15 16">
    <name type="scientific">Hevea brasiliensis</name>
    <name type="common">Para rubber tree</name>
    <name type="synonym">Siphonia brasiliensis</name>
    <dbReference type="NCBI Taxonomy" id="3981"/>
    <lineage>
        <taxon>Eukaryota</taxon>
        <taxon>Viridiplantae</taxon>
        <taxon>Streptophyta</taxon>
        <taxon>Embryophyta</taxon>
        <taxon>Tracheophyta</taxon>
        <taxon>Spermatophyta</taxon>
        <taxon>Magnoliopsida</taxon>
        <taxon>eudicotyledons</taxon>
        <taxon>Gunneridae</taxon>
        <taxon>Pentapetalae</taxon>
        <taxon>rosids</taxon>
        <taxon>fabids</taxon>
        <taxon>Malpighiales</taxon>
        <taxon>Euphorbiaceae</taxon>
        <taxon>Crotonoideae</taxon>
        <taxon>Micrandreae</taxon>
        <taxon>Hevea</taxon>
    </lineage>
</organism>
<comment type="subcellular location">
    <subcellularLocation>
        <location evidence="1">Cell membrane</location>
        <topology evidence="1">Single-pass membrane protein</topology>
    </subcellularLocation>
    <subcellularLocation>
        <location evidence="2">Membrane</location>
        <topology evidence="2">Single-pass type I membrane protein</topology>
    </subcellularLocation>
</comment>
<dbReference type="InterPro" id="IPR013210">
    <property type="entry name" value="LRR_N_plant-typ"/>
</dbReference>
<keyword evidence="8 11" id="KW-0472">Membrane</keyword>
<dbReference type="Pfam" id="PF00560">
    <property type="entry name" value="LRR_1"/>
    <property type="match status" value="8"/>
</dbReference>
<keyword evidence="5 12" id="KW-0732">Signal</keyword>
<dbReference type="PANTHER" id="PTHR27000:SF803">
    <property type="entry name" value="RECEPTOR-LIKE PROTEIN 45"/>
    <property type="match status" value="1"/>
</dbReference>
<feature type="chain" id="PRO_5046620690" description="Leucine-rich repeat-containing N-terminal plant-type domain-containing protein" evidence="12">
    <location>
        <begin position="21"/>
        <end position="1018"/>
    </location>
</feature>
<evidence type="ECO:0000313" key="16">
    <source>
        <dbReference type="Proteomes" id="UP001174677"/>
    </source>
</evidence>
<keyword evidence="10" id="KW-0325">Glycoprotein</keyword>
<evidence type="ECO:0000256" key="6">
    <source>
        <dbReference type="ARBA" id="ARBA00022737"/>
    </source>
</evidence>
<reference evidence="15 16" key="1">
    <citation type="journal article" date="2023" name="Plant Biotechnol. J.">
        <title>Chromosome-level wild Hevea brasiliensis genome provides new tools for genomic-assisted breeding and valuable loci to elevate rubber yield.</title>
        <authorList>
            <person name="Cheng H."/>
            <person name="Song X."/>
            <person name="Hu Y."/>
            <person name="Wu T."/>
            <person name="Yang Q."/>
            <person name="An Z."/>
            <person name="Feng S."/>
            <person name="Deng Z."/>
            <person name="Wu W."/>
            <person name="Zeng X."/>
            <person name="Tu M."/>
            <person name="Wang X."/>
            <person name="Huang H."/>
        </authorList>
    </citation>
    <scope>NUCLEOTIDE SEQUENCE [LARGE SCALE GENOMIC DNA]</scope>
    <source>
        <strain evidence="15">MT/VB/25A 57/8</strain>
    </source>
</reference>
<dbReference type="InterPro" id="IPR003591">
    <property type="entry name" value="Leu-rich_rpt_typical-subtyp"/>
</dbReference>
<accession>A0ABQ9LTU9</accession>
<dbReference type="Pfam" id="PF13855">
    <property type="entry name" value="LRR_8"/>
    <property type="match status" value="1"/>
</dbReference>
<protein>
    <recommendedName>
        <fullName evidence="17">Leucine-rich repeat-containing N-terminal plant-type domain-containing protein</fullName>
    </recommendedName>
</protein>
<evidence type="ECO:0000256" key="5">
    <source>
        <dbReference type="ARBA" id="ARBA00022729"/>
    </source>
</evidence>